<keyword evidence="1" id="KW-0812">Transmembrane</keyword>
<organism evidence="3 4">
    <name type="scientific">Chryseobacterium turcicum</name>
    <dbReference type="NCBI Taxonomy" id="2898076"/>
    <lineage>
        <taxon>Bacteria</taxon>
        <taxon>Pseudomonadati</taxon>
        <taxon>Bacteroidota</taxon>
        <taxon>Flavobacteriia</taxon>
        <taxon>Flavobacteriales</taxon>
        <taxon>Weeksellaceae</taxon>
        <taxon>Chryseobacterium group</taxon>
        <taxon>Chryseobacterium</taxon>
    </lineage>
</organism>
<reference evidence="3" key="1">
    <citation type="submission" date="2021-11" db="EMBL/GenBank/DDBJ databases">
        <title>Description of novel Chryseobacterium species.</title>
        <authorList>
            <person name="Saticioglu I.B."/>
            <person name="Ay H."/>
            <person name="Altun S."/>
            <person name="Duman M."/>
        </authorList>
    </citation>
    <scope>NUCLEOTIDE SEQUENCE</scope>
    <source>
        <strain evidence="3">C-17</strain>
    </source>
</reference>
<dbReference type="AlphaFoldDB" id="A0A9Q3V681"/>
<dbReference type="GO" id="GO:0016747">
    <property type="term" value="F:acyltransferase activity, transferring groups other than amino-acyl groups"/>
    <property type="evidence" value="ECO:0007669"/>
    <property type="project" value="InterPro"/>
</dbReference>
<gene>
    <name evidence="3" type="ORF">LO744_19245</name>
</gene>
<comment type="caution">
    <text evidence="3">The sequence shown here is derived from an EMBL/GenBank/DDBJ whole genome shotgun (WGS) entry which is preliminary data.</text>
</comment>
<dbReference type="InterPro" id="IPR002656">
    <property type="entry name" value="Acyl_transf_3_dom"/>
</dbReference>
<feature type="domain" description="Acyltransferase 3" evidence="2">
    <location>
        <begin position="7"/>
        <end position="324"/>
    </location>
</feature>
<dbReference type="Pfam" id="PF01757">
    <property type="entry name" value="Acyl_transf_3"/>
    <property type="match status" value="1"/>
</dbReference>
<keyword evidence="3" id="KW-0012">Acyltransferase</keyword>
<feature type="transmembrane region" description="Helical" evidence="1">
    <location>
        <begin position="246"/>
        <end position="262"/>
    </location>
</feature>
<evidence type="ECO:0000259" key="2">
    <source>
        <dbReference type="Pfam" id="PF01757"/>
    </source>
</evidence>
<accession>A0A9Q3V681</accession>
<dbReference type="GO" id="GO:0016020">
    <property type="term" value="C:membrane"/>
    <property type="evidence" value="ECO:0007669"/>
    <property type="project" value="TreeGrafter"/>
</dbReference>
<dbReference type="RefSeq" id="WP_230672321.1">
    <property type="nucleotide sequence ID" value="NZ_JAJNAY010000002.1"/>
</dbReference>
<sequence length="342" mass="40576">MIKPLTSLRFFFAFFVFLSHLQGIKSDNPIFNWFVRNIFFEGYIGVSFFFILSGFVISYSNDLKISKNKFDTIRFYKARFFRLYPLYLLTMLICAVSIANISWSTWLINIFAVQSFLPTINNHVINAPSWSISNEFFFYFSFPFIFPFINKYKITSVLLLIILSIILFSLSLKVPDAYIKFVYYINPFSRLLDFSLGILLYHFFKYINSTNHKKLTTSTWEYLAILLLIVFFLPHNAIPRMYRFSAYYWIPMSAIILIFAFEKGRISKLLQNKILVYLGEISFSFYMIHLFVITKMLPFLDDTNPIATLFIILLATLFFSILLFEYFEKPVNKFLKRKFLST</sequence>
<feature type="transmembrane region" description="Helical" evidence="1">
    <location>
        <begin position="84"/>
        <end position="112"/>
    </location>
</feature>
<dbReference type="EMBL" id="JAJNAY010000002">
    <property type="protein sequence ID" value="MCD1118982.1"/>
    <property type="molecule type" value="Genomic_DNA"/>
</dbReference>
<name>A0A9Q3V681_9FLAO</name>
<dbReference type="GO" id="GO:0009103">
    <property type="term" value="P:lipopolysaccharide biosynthetic process"/>
    <property type="evidence" value="ECO:0007669"/>
    <property type="project" value="TreeGrafter"/>
</dbReference>
<keyword evidence="1" id="KW-0472">Membrane</keyword>
<feature type="transmembrane region" description="Helical" evidence="1">
    <location>
        <begin position="157"/>
        <end position="175"/>
    </location>
</feature>
<protein>
    <submittedName>
        <fullName evidence="3">Acyltransferase</fullName>
    </submittedName>
</protein>
<keyword evidence="3" id="KW-0808">Transferase</keyword>
<feature type="transmembrane region" description="Helical" evidence="1">
    <location>
        <begin position="181"/>
        <end position="203"/>
    </location>
</feature>
<feature type="transmembrane region" description="Helical" evidence="1">
    <location>
        <begin position="132"/>
        <end position="150"/>
    </location>
</feature>
<dbReference type="InterPro" id="IPR050879">
    <property type="entry name" value="Acyltransferase_3"/>
</dbReference>
<evidence type="ECO:0000313" key="4">
    <source>
        <dbReference type="Proteomes" id="UP001108025"/>
    </source>
</evidence>
<dbReference type="Proteomes" id="UP001108025">
    <property type="component" value="Unassembled WGS sequence"/>
</dbReference>
<feature type="transmembrane region" description="Helical" evidence="1">
    <location>
        <begin position="306"/>
        <end position="327"/>
    </location>
</feature>
<dbReference type="PANTHER" id="PTHR23028">
    <property type="entry name" value="ACETYLTRANSFERASE"/>
    <property type="match status" value="1"/>
</dbReference>
<feature type="transmembrane region" description="Helical" evidence="1">
    <location>
        <begin position="42"/>
        <end position="63"/>
    </location>
</feature>
<proteinExistence type="predicted"/>
<evidence type="ECO:0000313" key="3">
    <source>
        <dbReference type="EMBL" id="MCD1118982.1"/>
    </source>
</evidence>
<feature type="transmembrane region" description="Helical" evidence="1">
    <location>
        <begin position="274"/>
        <end position="294"/>
    </location>
</feature>
<keyword evidence="4" id="KW-1185">Reference proteome</keyword>
<keyword evidence="1" id="KW-1133">Transmembrane helix</keyword>
<feature type="transmembrane region" description="Helical" evidence="1">
    <location>
        <begin position="215"/>
        <end position="234"/>
    </location>
</feature>
<dbReference type="PANTHER" id="PTHR23028:SF53">
    <property type="entry name" value="ACYL_TRANSF_3 DOMAIN-CONTAINING PROTEIN"/>
    <property type="match status" value="1"/>
</dbReference>
<evidence type="ECO:0000256" key="1">
    <source>
        <dbReference type="SAM" id="Phobius"/>
    </source>
</evidence>